<dbReference type="InterPro" id="IPR002885">
    <property type="entry name" value="PPR_rpt"/>
</dbReference>
<dbReference type="Gene3D" id="1.25.40.10">
    <property type="entry name" value="Tetratricopeptide repeat domain"/>
    <property type="match status" value="3"/>
</dbReference>
<dbReference type="InterPro" id="IPR011990">
    <property type="entry name" value="TPR-like_helical_dom_sf"/>
</dbReference>
<feature type="domain" description="PROP1-like PPR" evidence="4">
    <location>
        <begin position="162"/>
        <end position="287"/>
    </location>
</feature>
<feature type="domain" description="PROP1-like PPR" evidence="4">
    <location>
        <begin position="357"/>
        <end position="460"/>
    </location>
</feature>
<feature type="repeat" description="PPR" evidence="3">
    <location>
        <begin position="97"/>
        <end position="131"/>
    </location>
</feature>
<comment type="caution">
    <text evidence="5">The sequence shown here is derived from an EMBL/GenBank/DDBJ whole genome shotgun (WGS) entry which is preliminary data.</text>
</comment>
<evidence type="ECO:0000313" key="5">
    <source>
        <dbReference type="EMBL" id="KAK9790134.1"/>
    </source>
</evidence>
<reference evidence="5 6" key="1">
    <citation type="journal article" date="2024" name="Nat. Commun.">
        <title>Phylogenomics reveals the evolutionary origins of lichenization in chlorophyte algae.</title>
        <authorList>
            <person name="Puginier C."/>
            <person name="Libourel C."/>
            <person name="Otte J."/>
            <person name="Skaloud P."/>
            <person name="Haon M."/>
            <person name="Grisel S."/>
            <person name="Petersen M."/>
            <person name="Berrin J.G."/>
            <person name="Delaux P.M."/>
            <person name="Dal Grande F."/>
            <person name="Keller J."/>
        </authorList>
    </citation>
    <scope>NUCLEOTIDE SEQUENCE [LARGE SCALE GENOMIC DNA]</scope>
    <source>
        <strain evidence="5 6">SAG 2036</strain>
    </source>
</reference>
<dbReference type="AlphaFoldDB" id="A0AAW1NQA6"/>
<dbReference type="PANTHER" id="PTHR47447:SF17">
    <property type="entry name" value="OS12G0638900 PROTEIN"/>
    <property type="match status" value="1"/>
</dbReference>
<keyword evidence="2" id="KW-0677">Repeat</keyword>
<sequence length="532" mass="58072">MKKALQQGDHKGAINAFSPDVVAQVAERRRMYHMLLQAWSRLGSVSKTFDTLKNMQQDGVVIGPEANNHVLYALGSTGRVEAARCYLLGRLKDAERPALLYNTVISSCLHHHRLDLANQLFRAMDNHGVQRDAVSWNLALRAQAKSSNLQDLQATIDAFQRSSHSQNLQARAAVSLADCMMQAGFPLDTPIQNTLLRAALKEGATAQDIQTMMNGMRAQGLHPNAQSYTILARAYQQQEDAEGATAVLSQMKAAGVLPSIQTWNAALETWAAQGNVWECTMLYSNLKLQSARPDICTFIALFRSLWASDPQSIDTASALGIPDMQRLGLQHNKPSFTALVQVYGRLGRTDEMLELLDGSKAQPSLQGGQALVSAQAFNAALGACATRGDVTAAQRLIRQMEGCSIEPTVHSYTALMYAHLTKRDAGPIFNLLKKMQDAGIQPTSETRGCLIRARIQLGEVKEAMLETDTMEGAGMSLSPIWGSLIRAARDAGLAELAHAAQERAKGNPAPWQALAQTFTYYSDDDDDDDLFS</sequence>
<evidence type="ECO:0000256" key="1">
    <source>
        <dbReference type="ARBA" id="ARBA00007626"/>
    </source>
</evidence>
<proteinExistence type="inferred from homology"/>
<dbReference type="PANTHER" id="PTHR47447">
    <property type="entry name" value="OS03G0856100 PROTEIN"/>
    <property type="match status" value="1"/>
</dbReference>
<dbReference type="PROSITE" id="PS51375">
    <property type="entry name" value="PPR"/>
    <property type="match status" value="3"/>
</dbReference>
<dbReference type="InterPro" id="IPR033443">
    <property type="entry name" value="PROP1-like_PPR_dom"/>
</dbReference>
<dbReference type="NCBIfam" id="TIGR00756">
    <property type="entry name" value="PPR"/>
    <property type="match status" value="1"/>
</dbReference>
<dbReference type="Proteomes" id="UP001465755">
    <property type="component" value="Unassembled WGS sequence"/>
</dbReference>
<evidence type="ECO:0000256" key="3">
    <source>
        <dbReference type="PROSITE-ProRule" id="PRU00708"/>
    </source>
</evidence>
<dbReference type="EMBL" id="JALJOQ010000196">
    <property type="protein sequence ID" value="KAK9790134.1"/>
    <property type="molecule type" value="Genomic_DNA"/>
</dbReference>
<keyword evidence="6" id="KW-1185">Reference proteome</keyword>
<name>A0AAW1NQA6_9CHLO</name>
<organism evidence="5 6">
    <name type="scientific">Symbiochloris irregularis</name>
    <dbReference type="NCBI Taxonomy" id="706552"/>
    <lineage>
        <taxon>Eukaryota</taxon>
        <taxon>Viridiplantae</taxon>
        <taxon>Chlorophyta</taxon>
        <taxon>core chlorophytes</taxon>
        <taxon>Trebouxiophyceae</taxon>
        <taxon>Trebouxiales</taxon>
        <taxon>Trebouxiaceae</taxon>
        <taxon>Symbiochloris</taxon>
    </lineage>
</organism>
<feature type="repeat" description="PPR" evidence="3">
    <location>
        <begin position="373"/>
        <end position="407"/>
    </location>
</feature>
<accession>A0AAW1NQA6</accession>
<evidence type="ECO:0000313" key="6">
    <source>
        <dbReference type="Proteomes" id="UP001465755"/>
    </source>
</evidence>
<comment type="similarity">
    <text evidence="1">Belongs to the PPR family. P subfamily.</text>
</comment>
<dbReference type="Pfam" id="PF17177">
    <property type="entry name" value="PPR_long"/>
    <property type="match status" value="2"/>
</dbReference>
<gene>
    <name evidence="5" type="ORF">WJX73_004372</name>
</gene>
<protein>
    <recommendedName>
        <fullName evidence="4">PROP1-like PPR domain-containing protein</fullName>
    </recommendedName>
</protein>
<evidence type="ECO:0000256" key="2">
    <source>
        <dbReference type="ARBA" id="ARBA00022737"/>
    </source>
</evidence>
<dbReference type="Pfam" id="PF01535">
    <property type="entry name" value="PPR"/>
    <property type="match status" value="1"/>
</dbReference>
<feature type="repeat" description="PPR" evidence="3">
    <location>
        <begin position="224"/>
        <end position="258"/>
    </location>
</feature>
<evidence type="ECO:0000259" key="4">
    <source>
        <dbReference type="Pfam" id="PF17177"/>
    </source>
</evidence>